<dbReference type="AlphaFoldDB" id="A0A1H1NT47"/>
<name>A0A1H1NT47_BRESA</name>
<evidence type="ECO:0000313" key="3">
    <source>
        <dbReference type="Proteomes" id="UP000199700"/>
    </source>
</evidence>
<proteinExistence type="predicted"/>
<reference evidence="2" key="1">
    <citation type="submission" date="2016-10" db="EMBL/GenBank/DDBJ databases">
        <authorList>
            <person name="Varghese N."/>
            <person name="Submissions S."/>
        </authorList>
    </citation>
    <scope>NUCLEOTIDE SEQUENCE [LARGE SCALE GENOMIC DNA]</scope>
    <source>
        <strain evidence="2">DSM 22082</strain>
    </source>
</reference>
<dbReference type="RefSeq" id="WP_092103761.1">
    <property type="nucleotide sequence ID" value="NZ_LT629739.1"/>
</dbReference>
<dbReference type="STRING" id="629680.SAMN04489751_1041"/>
<protein>
    <submittedName>
        <fullName evidence="2">Uncharacterized protein</fullName>
    </submittedName>
</protein>
<evidence type="ECO:0000313" key="2">
    <source>
        <dbReference type="EMBL" id="SDS02156.1"/>
    </source>
</evidence>
<accession>A0A1H1NT47</accession>
<dbReference type="EMBL" id="LT629739">
    <property type="protein sequence ID" value="SDS02156.1"/>
    <property type="molecule type" value="Genomic_DNA"/>
</dbReference>
<dbReference type="OrthoDB" id="3532716at2"/>
<evidence type="ECO:0000256" key="1">
    <source>
        <dbReference type="SAM" id="MobiDB-lite"/>
    </source>
</evidence>
<feature type="region of interest" description="Disordered" evidence="1">
    <location>
        <begin position="53"/>
        <end position="73"/>
    </location>
</feature>
<gene>
    <name evidence="2" type="ORF">SAMN04489751_1041</name>
</gene>
<dbReference type="Proteomes" id="UP000199700">
    <property type="component" value="Chromosome"/>
</dbReference>
<organism evidence="2 3">
    <name type="scientific">Brevibacterium sandarakinum</name>
    <dbReference type="NCBI Taxonomy" id="629680"/>
    <lineage>
        <taxon>Bacteria</taxon>
        <taxon>Bacillati</taxon>
        <taxon>Actinomycetota</taxon>
        <taxon>Actinomycetes</taxon>
        <taxon>Micrococcales</taxon>
        <taxon>Brevibacteriaceae</taxon>
        <taxon>Brevibacterium</taxon>
    </lineage>
</organism>
<sequence length="195" mass="21195">MTNFNDKRASEDSDARDDSFSALAEREVADWPRLTAEQGTVLANFLSLTSKSAEVEDPVNPHNKHENTTHGPDERIGHLRAWARGDLALEASVELLIGALNGSLLDGPWISRDEQGHWYFYTKHTVAESGHLSGGERRVLAIATSLADIDLPVDLSNAITGLDSVELRLVLQALDHAGGGTGALGRLERNPNEPR</sequence>
<keyword evidence="3" id="KW-1185">Reference proteome</keyword>
<feature type="compositionally biased region" description="Basic and acidic residues" evidence="1">
    <location>
        <begin position="63"/>
        <end position="73"/>
    </location>
</feature>